<dbReference type="PANTHER" id="PTHR32194">
    <property type="entry name" value="METALLOPROTEASE TLDD"/>
    <property type="match status" value="1"/>
</dbReference>
<dbReference type="InterPro" id="IPR033811">
    <property type="entry name" value="Proteasome_beta_3"/>
</dbReference>
<dbReference type="Proteomes" id="UP000054350">
    <property type="component" value="Unassembled WGS sequence"/>
</dbReference>
<evidence type="ECO:0000313" key="5">
    <source>
        <dbReference type="EMBL" id="KNE68438.1"/>
    </source>
</evidence>
<dbReference type="OMA" id="CESLWES"/>
<dbReference type="SUPFAM" id="SSF56235">
    <property type="entry name" value="N-terminal nucleophile aminohydrolases (Ntn hydrolases)"/>
    <property type="match status" value="1"/>
</dbReference>
<dbReference type="AlphaFoldDB" id="A0A0L0T0X0"/>
<comment type="subunit">
    <text evidence="4">Component of the proteasome complex.</text>
</comment>
<dbReference type="STRING" id="578462.A0A0L0T0X0"/>
<name>A0A0L0T0X0_ALLM3</name>
<dbReference type="eggNOG" id="KOG0180">
    <property type="taxonomic scope" value="Eukaryota"/>
</dbReference>
<proteinExistence type="inferred from homology"/>
<dbReference type="GO" id="GO:0005634">
    <property type="term" value="C:nucleus"/>
    <property type="evidence" value="ECO:0007669"/>
    <property type="project" value="UniProtKB-SubCell"/>
</dbReference>
<accession>A0A0L0T0X0</accession>
<dbReference type="InterPro" id="IPR023333">
    <property type="entry name" value="Proteasome_suB-type"/>
</dbReference>
<evidence type="ECO:0000256" key="3">
    <source>
        <dbReference type="ARBA" id="ARBA00023242"/>
    </source>
</evidence>
<evidence type="ECO:0000256" key="2">
    <source>
        <dbReference type="ARBA" id="ARBA00022942"/>
    </source>
</evidence>
<dbReference type="OrthoDB" id="204949at2759"/>
<keyword evidence="3 4" id="KW-0539">Nucleus</keyword>
<comment type="function">
    <text evidence="4">Component of the proteasome, a multicatalytic proteinase complex which is characterized by its ability to cleave peptides with Arg, Phe, Tyr, Leu, and Glu adjacent to the leaving group at neutral or slightly basic pH. The proteasome has an ATP-dependent proteolytic activity.</text>
</comment>
<dbReference type="Pfam" id="PF00227">
    <property type="entry name" value="Proteasome"/>
    <property type="match status" value="1"/>
</dbReference>
<reference evidence="6" key="2">
    <citation type="submission" date="2009-11" db="EMBL/GenBank/DDBJ databases">
        <title>The Genome Sequence of Allomyces macrogynus strain ATCC 38327.</title>
        <authorList>
            <consortium name="The Broad Institute Genome Sequencing Platform"/>
            <person name="Russ C."/>
            <person name="Cuomo C."/>
            <person name="Shea T."/>
            <person name="Young S.K."/>
            <person name="Zeng Q."/>
            <person name="Koehrsen M."/>
            <person name="Haas B."/>
            <person name="Borodovsky M."/>
            <person name="Guigo R."/>
            <person name="Alvarado L."/>
            <person name="Berlin A."/>
            <person name="Borenstein D."/>
            <person name="Chen Z."/>
            <person name="Engels R."/>
            <person name="Freedman E."/>
            <person name="Gellesch M."/>
            <person name="Goldberg J."/>
            <person name="Griggs A."/>
            <person name="Gujja S."/>
            <person name="Heiman D."/>
            <person name="Hepburn T."/>
            <person name="Howarth C."/>
            <person name="Jen D."/>
            <person name="Larson L."/>
            <person name="Lewis B."/>
            <person name="Mehta T."/>
            <person name="Park D."/>
            <person name="Pearson M."/>
            <person name="Roberts A."/>
            <person name="Saif S."/>
            <person name="Shenoy N."/>
            <person name="Sisk P."/>
            <person name="Stolte C."/>
            <person name="Sykes S."/>
            <person name="Walk T."/>
            <person name="White J."/>
            <person name="Yandava C."/>
            <person name="Burger G."/>
            <person name="Gray M.W."/>
            <person name="Holland P.W.H."/>
            <person name="King N."/>
            <person name="Lang F.B.F."/>
            <person name="Roger A.J."/>
            <person name="Ruiz-Trillo I."/>
            <person name="Lander E."/>
            <person name="Nusbaum C."/>
        </authorList>
    </citation>
    <scope>NUCLEOTIDE SEQUENCE [LARGE SCALE GENOMIC DNA]</scope>
    <source>
        <strain evidence="6">ATCC 38327</strain>
    </source>
</reference>
<dbReference type="FunFam" id="3.60.20.10:FF:000003">
    <property type="entry name" value="Proteasome subunit beta type-3"/>
    <property type="match status" value="1"/>
</dbReference>
<dbReference type="GO" id="GO:0019774">
    <property type="term" value="C:proteasome core complex, beta-subunit complex"/>
    <property type="evidence" value="ECO:0007669"/>
    <property type="project" value="InterPro"/>
</dbReference>
<evidence type="ECO:0000256" key="4">
    <source>
        <dbReference type="RuleBase" id="RU004203"/>
    </source>
</evidence>
<keyword evidence="2 4" id="KW-0647">Proteasome</keyword>
<dbReference type="VEuPathDB" id="FungiDB:AMAG_13091"/>
<keyword evidence="1 4" id="KW-0963">Cytoplasm</keyword>
<organism evidence="5 6">
    <name type="scientific">Allomyces macrogynus (strain ATCC 38327)</name>
    <name type="common">Allomyces javanicus var. macrogynus</name>
    <dbReference type="NCBI Taxonomy" id="578462"/>
    <lineage>
        <taxon>Eukaryota</taxon>
        <taxon>Fungi</taxon>
        <taxon>Fungi incertae sedis</taxon>
        <taxon>Blastocladiomycota</taxon>
        <taxon>Blastocladiomycetes</taxon>
        <taxon>Blastocladiales</taxon>
        <taxon>Blastocladiaceae</taxon>
        <taxon>Allomyces</taxon>
    </lineage>
</organism>
<dbReference type="GO" id="GO:0005737">
    <property type="term" value="C:cytoplasm"/>
    <property type="evidence" value="ECO:0007669"/>
    <property type="project" value="UniProtKB-SubCell"/>
</dbReference>
<sequence length="204" mass="22866">MSIMEYNGGSVVAMKGKNCVAVAADRRFGVQLLTVSTDFQKTFKVHDKLFYGLAGLGTDVQTLSEKFRMKSNLYKLREERPMEPRTFAHMVSSTLYEKRFGPYFAEPVIAGLDKNNEPFVCSMDLIGCINFAKDFVVAGTAGPNLYGMCESLWREDLEPEELFEITSQALLNAVDRDCISGWGAVVHIITPEKIITRTLKGRMD</sequence>
<dbReference type="InterPro" id="IPR016050">
    <property type="entry name" value="Proteasome_bsu_CS"/>
</dbReference>
<dbReference type="InterPro" id="IPR001353">
    <property type="entry name" value="Proteasome_sua/b"/>
</dbReference>
<comment type="subcellular location">
    <subcellularLocation>
        <location evidence="4">Cytoplasm</location>
    </subcellularLocation>
    <subcellularLocation>
        <location evidence="4">Nucleus</location>
    </subcellularLocation>
</comment>
<comment type="similarity">
    <text evidence="4">Belongs to the peptidase T1B family.</text>
</comment>
<evidence type="ECO:0000313" key="6">
    <source>
        <dbReference type="Proteomes" id="UP000054350"/>
    </source>
</evidence>
<evidence type="ECO:0000256" key="1">
    <source>
        <dbReference type="ARBA" id="ARBA00022490"/>
    </source>
</evidence>
<dbReference type="PROSITE" id="PS00854">
    <property type="entry name" value="PROTEASOME_BETA_1"/>
    <property type="match status" value="1"/>
</dbReference>
<dbReference type="PROSITE" id="PS51476">
    <property type="entry name" value="PROTEASOME_BETA_2"/>
    <property type="match status" value="1"/>
</dbReference>
<keyword evidence="6" id="KW-1185">Reference proteome</keyword>
<dbReference type="EMBL" id="GG745356">
    <property type="protein sequence ID" value="KNE68438.1"/>
    <property type="molecule type" value="Genomic_DNA"/>
</dbReference>
<dbReference type="GO" id="GO:0043161">
    <property type="term" value="P:proteasome-mediated ubiquitin-dependent protein catabolic process"/>
    <property type="evidence" value="ECO:0007669"/>
    <property type="project" value="InterPro"/>
</dbReference>
<protein>
    <recommendedName>
        <fullName evidence="4">Proteasome subunit beta</fullName>
    </recommendedName>
</protein>
<dbReference type="Gene3D" id="3.60.20.10">
    <property type="entry name" value="Glutamine Phosphoribosylpyrophosphate, subunit 1, domain 1"/>
    <property type="match status" value="1"/>
</dbReference>
<gene>
    <name evidence="5" type="ORF">AMAG_13091</name>
</gene>
<dbReference type="CDD" id="cd03759">
    <property type="entry name" value="proteasome_beta_type_3"/>
    <property type="match status" value="1"/>
</dbReference>
<reference evidence="5 6" key="1">
    <citation type="submission" date="2009-11" db="EMBL/GenBank/DDBJ databases">
        <title>Annotation of Allomyces macrogynus ATCC 38327.</title>
        <authorList>
            <consortium name="The Broad Institute Genome Sequencing Platform"/>
            <person name="Russ C."/>
            <person name="Cuomo C."/>
            <person name="Burger G."/>
            <person name="Gray M.W."/>
            <person name="Holland P.W.H."/>
            <person name="King N."/>
            <person name="Lang F.B.F."/>
            <person name="Roger A.J."/>
            <person name="Ruiz-Trillo I."/>
            <person name="Young S.K."/>
            <person name="Zeng Q."/>
            <person name="Gargeya S."/>
            <person name="Fitzgerald M."/>
            <person name="Haas B."/>
            <person name="Abouelleil A."/>
            <person name="Alvarado L."/>
            <person name="Arachchi H.M."/>
            <person name="Berlin A."/>
            <person name="Chapman S.B."/>
            <person name="Gearin G."/>
            <person name="Goldberg J."/>
            <person name="Griggs A."/>
            <person name="Gujja S."/>
            <person name="Hansen M."/>
            <person name="Heiman D."/>
            <person name="Howarth C."/>
            <person name="Larimer J."/>
            <person name="Lui A."/>
            <person name="MacDonald P.J.P."/>
            <person name="McCowen C."/>
            <person name="Montmayeur A."/>
            <person name="Murphy C."/>
            <person name="Neiman D."/>
            <person name="Pearson M."/>
            <person name="Priest M."/>
            <person name="Roberts A."/>
            <person name="Saif S."/>
            <person name="Shea T."/>
            <person name="Sisk P."/>
            <person name="Stolte C."/>
            <person name="Sykes S."/>
            <person name="Wortman J."/>
            <person name="Nusbaum C."/>
            <person name="Birren B."/>
        </authorList>
    </citation>
    <scope>NUCLEOTIDE SEQUENCE [LARGE SCALE GENOMIC DNA]</scope>
    <source>
        <strain evidence="5 6">ATCC 38327</strain>
    </source>
</reference>
<dbReference type="PANTHER" id="PTHR32194:SF10">
    <property type="entry name" value="PROTEASOME SUBUNIT BETA TYPE-3"/>
    <property type="match status" value="1"/>
</dbReference>
<dbReference type="InterPro" id="IPR029055">
    <property type="entry name" value="Ntn_hydrolases_N"/>
</dbReference>